<sequence length="3246" mass="359366">MAMENDINGVRINPPVVEFYDSEPNQTYRVTVSVKNVSKTSKTLRFYGPNSKVFRMKAKNPEKPIAPGLEVQAIIEFDPTEEKDYKDRMLLAVDGEGVEIPLVGIPSKPMLQLEGPVDFGNVVASSKVIAKEISLFNHGTKCGEFKIKYAGEKPISIIPSSGTVPPRSAQSIKIEYVTKQSGSFQEEAKVKLEGQESTHLVIQGNVVEGVLELVSTTNEAPVECVKFGPTYYGTDKTESAFLINNGPEPVKFVAVLDEDAVGQETGVDLSKSTVASLASNHDPTETPCGYINPLTSLVTAIPTQGMLGPYEKIPIFFRFSPRWNPSKQGYKSTKKPPPRKDFALFMKIQMIGSSKGFQNEDGKTERSNVEGAALEIALTGTALPVQLVLSPQTKFDFEECPVGEHVDALCNLRNENMILPVTYQFKRIAHFSARPPNGKIGPGQAQDIIFSFTPNQVGTFKQKMQLEVIGQVADNKNPFLAHLEPIHCMPLSMVGRSDPVTIKREPKFNPGITPKVVGEVGQFVDTTFQTAEKHQQRAALLNSKGTKLHKIKTNRAFDDETTYVAFPNDRAGSIRPTERHKEYRTIFTKMERYNFVDPDYAYTDEETKALESHKQYYVDCVEEMRKNRINRLKTKEFIETNNKEDIGIKIAAGIKPKKLTQEEIRPDTPPAVPPNTNWQVLSSKHLAQSEMMVTQKKVKEGLNAVPITPQEKADCSMWLSPQQLHQVVIGPPTIDFEEVCLRSNNTKDLNIVNNLDQYIHVVVEIDCRELRQTSPLSQVVPPMSRAKVPIIFESNTRGKFQRSVDYTINGFYKNHVIVLADVVPVALHLSTNELLLTPSQGLPAEAGFRGIITLSNVLNYPAEFTWQPILGELGTAFSIRPATGTVDAFTDLDCEVVFHPSFMAPDDGKFALQVHGGNGLHLKCKAEFGPTNVQFIERRVLFGQVPLHMSTVRRALLHNNSQHHAYFQVLDPNPFEGMIISPAHGVVPVGGNAELLIALMPHAVMKFDTKIQVAIRGWKTLELRMGGTVEPPCVDIDMSSFNLGGVYVGSSSVTNFKVKNKTHTEAKVEFDLSRYTDFKLRFPNNQTPEDLTFELLNPGMHTVTLAGQEEVEAELIFTPTEVASYDFIIPVVVNATGAPSPAPTPFPPTPAPSAKNTIEHIINPKPIHVTIATPRRKVVATALRQPFQISHSKLEFTFPNGFTDQALGSGLGQNKGTLFINNSDKTLKWTVDVSCDTNRILDRGIFKFLHSSGMPYLNYQDNNLIEGTLEPGQTQSLGVLFCPNKAGKYEIQVPIIINDEEKPYSFLELSGELKSPRVWFDPLALVLTPVPLTTDVSAEFKIFATDYNRKTVLDVELPEVECEDGSRISPLTVIFKDGQELLPVSTAEKADAEPFELNCKVVFSSPKPISFTADLKFVDSEGNSFGLPVTATADNSLFTAYPFLASHRSDHLIVCEQGTILKGQKTESKESLNVGEAVFVPVSTPHTASRPSTSATSSNFEVSSSSYEDSTQSLTETNEGASSPREGAMVKLASDSSRHSKGRGIASRSLGSAMFPDEDTEEGLFYSEVLLAVQRWFSSQGWPGGPYPIVIPYSLRAGVAKNQKDTGGNRKGAGSWDAQNLRKEIKTIYDMIGHLAGRPVPGIPINAPLPSDPTERALQVHWQHSTLLTFLKSQGASVASIKPEYLMTPGDYKHWIQVQKQMKAQEMSGQDEDQINSGPRTENEEMLEDQLFEAVSKRAWTDLMLQLLKTLVLSRITPRQFRTMQAPDKHHALPTVNPDPLSSNVYCVGERIVLAWLNHCYEQYRHHIWDGSPKGGVPPSRWIVNFDFDLLDGLVLGACLGAYVPFLIKTHLQGMYSCPTTAEQCLHNALKVVNAIKYIGLDYDIQAIDITDPNPINLLLLCIHLYQKLPHYLPKSSIEFTGSLHSTVMRQIRLSNPSAKPLTYQCLMAGRDARDFNIPKGDVVTIPPKSNLSLAINFTSRFLRPTEAMLVLVGRRAGSSVGSTLVFNLQTQVNNISPKSTLKCSSNCYELHKITLKVTNPFNEAGEFRVVLVEAKGDILGQDKHRELMKPKKKKVKKIKSRTDHGQTRPETPPTPEEEEPEPVPVKEETKENVDPVTMMSAYYSPYPTIFLGSKSTGEVELHFLPFHTGVRQCSVIFINENIGEFLYSVEAEAELPLPSSLPFKPSLHSVRISSAAAAGRGRGMFGGDDDVIYWKCEANQSLTETISVPVTNAAREKALVIAGQQHMSELEIQRRKTTGTLATGTVTARAFDLLSTSGVPAVRHPPPQSPEGTVFTVEIDSPYFAAPATLTLPNPLYRKARTAMDDPTKAPRNTGRSPAGLHGKTGVVLDEGSVELPITFAPSSPGHYPCRVVLKSQDDIRVYRIECTVNPEGSNAELEFTAPVHQSIMQDIPIINQTHHDWPLEANIDGMGFCGPPTLLAKACQTSYYPLMFRPQYESEVEGLLILKNKSDGTEHSFHLRGHAKKPLPLDHVVIQGEVKQTTEKTVQVPNVTRKKLTYRVQTDLPFVSGGQALTILPGQTGNYNISVCPLKRGRFKGVLAFVAGRNPITEVDSDGDEEPGSEAENEEYHGYTVWYSVDMHVKPAAPEKTLELGCACQKSSILEVGVRNPTDKEINLDVTIEGPGLSGAGELLLQPGEKRLYELQYSPAIIGKYQGSLIFYNEVVGEFWYDLCLTAESPRPTTLPHMECELGRWTKQTITLNNPTDEILELIPTISNTNNFTLERDNERPISLRPHTQIKIPLHFMPSNLGQADHNAKITFHSEQLGEWVYIASGTGLLPQPQDPVCVYTPAGSNSTLIIPFRNPLDHAVMVDVTLTDKDQQMELYDQSRDMEELDSPFCLLLKNKSGIRVGPKSTLDIPVSFAPEEMKMYEALCVAVIRKEDGSSWHYNVPESYKGIPLNRTTSSGIRSIRWIYPVNGIPESHPMDSQATVVECQARGRIEERLEVTLSGVAPSSAGPQRGIRARAITPKGKEPQIPEGIVVGEGLQPVEEFTYEIQYDDADDKDNLKHSVALNMIRQYRDKTSGLVVLVFNIVFAPYKQMMHDVKLMVKSVTGGVWKFPVRFIATEPQPDDVIEIEALGLNKESNVGFRLTSQTTHPTPYNAYFLAGSDAEFKVYPQSGELLPVGSNGTLISVSFTPGLYGKLYQAKLVVQTPDMQWTYSVRGVLPEYTPPRGASSRPIAGPHPDPRRRGERMNYVRENLKLTTTAVSSPVKGAPILPKSKYM</sequence>
<evidence type="ECO:0000256" key="3">
    <source>
        <dbReference type="ARBA" id="ARBA00022490"/>
    </source>
</evidence>
<feature type="region of interest" description="Disordered" evidence="6">
    <location>
        <begin position="2324"/>
        <end position="2343"/>
    </location>
</feature>
<evidence type="ECO:0000256" key="6">
    <source>
        <dbReference type="SAM" id="MobiDB-lite"/>
    </source>
</evidence>
<feature type="compositionally biased region" description="Low complexity" evidence="6">
    <location>
        <begin position="1484"/>
        <end position="1515"/>
    </location>
</feature>
<evidence type="ECO:0000313" key="9">
    <source>
        <dbReference type="RefSeq" id="XP_013416634.1"/>
    </source>
</evidence>
<feature type="region of interest" description="Disordered" evidence="6">
    <location>
        <begin position="1484"/>
        <end position="1551"/>
    </location>
</feature>
<dbReference type="SUPFAM" id="SSF47576">
    <property type="entry name" value="Calponin-homology domain, CH-domain"/>
    <property type="match status" value="1"/>
</dbReference>
<name>A0A1S3K2L3_LINAN</name>
<dbReference type="PANTHER" id="PTHR45912">
    <property type="entry name" value="CILIA- AND FLAGELLA-ASSOCIATED PROTEIN 47"/>
    <property type="match status" value="1"/>
</dbReference>
<dbReference type="Pfam" id="PF26579">
    <property type="entry name" value="Ig_CFAP47"/>
    <property type="match status" value="1"/>
</dbReference>
<keyword evidence="4" id="KW-0969">Cilium</keyword>
<dbReference type="Gene3D" id="2.60.40.10">
    <property type="entry name" value="Immunoglobulins"/>
    <property type="match status" value="7"/>
</dbReference>
<dbReference type="InterPro" id="IPR056343">
    <property type="entry name" value="CFAP47_dom"/>
</dbReference>
<dbReference type="InterPro" id="IPR013783">
    <property type="entry name" value="Ig-like_fold"/>
</dbReference>
<dbReference type="GO" id="GO:0060271">
    <property type="term" value="P:cilium assembly"/>
    <property type="evidence" value="ECO:0007669"/>
    <property type="project" value="TreeGrafter"/>
</dbReference>
<dbReference type="Pfam" id="PF24529">
    <property type="entry name" value="CFAP47"/>
    <property type="match status" value="1"/>
</dbReference>
<dbReference type="GO" id="GO:0005737">
    <property type="term" value="C:cytoplasm"/>
    <property type="evidence" value="ECO:0007669"/>
    <property type="project" value="UniProtKB-SubCell"/>
</dbReference>
<feature type="compositionally biased region" description="Basic residues" evidence="6">
    <location>
        <begin position="2071"/>
        <end position="2080"/>
    </location>
</feature>
<feature type="region of interest" description="Disordered" evidence="6">
    <location>
        <begin position="3191"/>
        <end position="3214"/>
    </location>
</feature>
<evidence type="ECO:0000256" key="4">
    <source>
        <dbReference type="ARBA" id="ARBA00023069"/>
    </source>
</evidence>
<keyword evidence="8" id="KW-1185">Reference proteome</keyword>
<dbReference type="InterPro" id="IPR001715">
    <property type="entry name" value="CH_dom"/>
</dbReference>
<dbReference type="RefSeq" id="XP_013416634.1">
    <property type="nucleotide sequence ID" value="XM_013561180.2"/>
</dbReference>
<keyword evidence="5" id="KW-0966">Cell projection</keyword>
<dbReference type="GeneID" id="106178122"/>
<dbReference type="InterPro" id="IPR058952">
    <property type="entry name" value="Ig_CFAP47"/>
</dbReference>
<dbReference type="Proteomes" id="UP000085678">
    <property type="component" value="Unplaced"/>
</dbReference>
<evidence type="ECO:0000259" key="7">
    <source>
        <dbReference type="PROSITE" id="PS50021"/>
    </source>
</evidence>
<keyword evidence="3" id="KW-0963">Cytoplasm</keyword>
<dbReference type="PROSITE" id="PS50021">
    <property type="entry name" value="CH"/>
    <property type="match status" value="1"/>
</dbReference>
<feature type="region of interest" description="Disordered" evidence="6">
    <location>
        <begin position="2063"/>
        <end position="2112"/>
    </location>
</feature>
<dbReference type="OrthoDB" id="10060824at2759"/>
<feature type="domain" description="Calponin-homology (CH)" evidence="7">
    <location>
        <begin position="1787"/>
        <end position="1910"/>
    </location>
</feature>
<evidence type="ECO:0000256" key="5">
    <source>
        <dbReference type="ARBA" id="ARBA00023273"/>
    </source>
</evidence>
<gene>
    <name evidence="9" type="primary">LOC106178122</name>
</gene>
<dbReference type="GO" id="GO:0005929">
    <property type="term" value="C:cilium"/>
    <property type="evidence" value="ECO:0007669"/>
    <property type="project" value="UniProtKB-SubCell"/>
</dbReference>
<dbReference type="CDD" id="cd21218">
    <property type="entry name" value="CH_PLS_FIM_rpt2"/>
    <property type="match status" value="1"/>
</dbReference>
<organism evidence="8 9">
    <name type="scientific">Lingula anatina</name>
    <name type="common">Brachiopod</name>
    <name type="synonym">Lingula unguis</name>
    <dbReference type="NCBI Taxonomy" id="7574"/>
    <lineage>
        <taxon>Eukaryota</taxon>
        <taxon>Metazoa</taxon>
        <taxon>Spiralia</taxon>
        <taxon>Lophotrochozoa</taxon>
        <taxon>Brachiopoda</taxon>
        <taxon>Linguliformea</taxon>
        <taxon>Lingulata</taxon>
        <taxon>Lingulida</taxon>
        <taxon>Linguloidea</taxon>
        <taxon>Lingulidae</taxon>
        <taxon>Lingula</taxon>
    </lineage>
</organism>
<dbReference type="Gene3D" id="1.10.418.10">
    <property type="entry name" value="Calponin-like domain"/>
    <property type="match status" value="1"/>
</dbReference>
<dbReference type="InterPro" id="IPR053879">
    <property type="entry name" value="HYDIN_VesB_CFA65-like_Ig"/>
</dbReference>
<dbReference type="Pfam" id="PF22544">
    <property type="entry name" value="HYDIN_VesB_CFA65-like_Ig"/>
    <property type="match status" value="1"/>
</dbReference>
<dbReference type="InterPro" id="IPR036872">
    <property type="entry name" value="CH_dom_sf"/>
</dbReference>
<evidence type="ECO:0000256" key="1">
    <source>
        <dbReference type="ARBA" id="ARBA00004138"/>
    </source>
</evidence>
<comment type="subcellular location">
    <subcellularLocation>
        <location evidence="1">Cell projection</location>
        <location evidence="1">Cilium</location>
    </subcellularLocation>
    <subcellularLocation>
        <location evidence="2">Cytoplasm</location>
    </subcellularLocation>
</comment>
<protein>
    <submittedName>
        <fullName evidence="9">Cilia- and flagella-associated protein 47 isoform X2</fullName>
    </submittedName>
</protein>
<reference evidence="9" key="1">
    <citation type="submission" date="2025-08" db="UniProtKB">
        <authorList>
            <consortium name="RefSeq"/>
        </authorList>
    </citation>
    <scope>IDENTIFICATION</scope>
    <source>
        <tissue evidence="9">Gonads</tissue>
    </source>
</reference>
<dbReference type="PANTHER" id="PTHR45912:SF3">
    <property type="entry name" value="CILIA- AND FLAGELLA-ASSOCIATED PROTEIN 47"/>
    <property type="match status" value="1"/>
</dbReference>
<accession>A0A1S3K2L3</accession>
<evidence type="ECO:0000256" key="2">
    <source>
        <dbReference type="ARBA" id="ARBA00004496"/>
    </source>
</evidence>
<keyword evidence="9" id="KW-0282">Flagellum</keyword>
<evidence type="ECO:0000313" key="8">
    <source>
        <dbReference type="Proteomes" id="UP000085678"/>
    </source>
</evidence>
<dbReference type="SMART" id="SM00033">
    <property type="entry name" value="CH"/>
    <property type="match status" value="1"/>
</dbReference>
<proteinExistence type="predicted"/>